<accession>A0ABD3PSL7</accession>
<keyword evidence="3" id="KW-1185">Reference proteome</keyword>
<organism evidence="2 3">
    <name type="scientific">Cyclotella cryptica</name>
    <dbReference type="NCBI Taxonomy" id="29204"/>
    <lineage>
        <taxon>Eukaryota</taxon>
        <taxon>Sar</taxon>
        <taxon>Stramenopiles</taxon>
        <taxon>Ochrophyta</taxon>
        <taxon>Bacillariophyta</taxon>
        <taxon>Coscinodiscophyceae</taxon>
        <taxon>Thalassiosirophycidae</taxon>
        <taxon>Stephanodiscales</taxon>
        <taxon>Stephanodiscaceae</taxon>
        <taxon>Cyclotella</taxon>
    </lineage>
</organism>
<sequence length="199" mass="22326">MNTSSQTPTPSTHCKKRQVENKILTGVPIVNHDDVMDIGALCASELHLLKKNDPFMYYSIPGAKNPCLTENDLDQLLPSLVIGSSRSTLTSDSEHGEAQPRPRNRRRSMSDSHLVVKRRSRISYESDMLETIIGEMGELEARHAKRRRSSHCSEIIGESRIQLSPVENTESRGGSILQDILFSMFESEREDVADDQSSE</sequence>
<proteinExistence type="predicted"/>
<dbReference type="Proteomes" id="UP001516023">
    <property type="component" value="Unassembled WGS sequence"/>
</dbReference>
<comment type="caution">
    <text evidence="2">The sequence shown here is derived from an EMBL/GenBank/DDBJ whole genome shotgun (WGS) entry which is preliminary data.</text>
</comment>
<feature type="region of interest" description="Disordered" evidence="1">
    <location>
        <begin position="85"/>
        <end position="112"/>
    </location>
</feature>
<dbReference type="AlphaFoldDB" id="A0ABD3PSL7"/>
<dbReference type="EMBL" id="JABMIG020000119">
    <property type="protein sequence ID" value="KAL3791015.1"/>
    <property type="molecule type" value="Genomic_DNA"/>
</dbReference>
<evidence type="ECO:0000313" key="3">
    <source>
        <dbReference type="Proteomes" id="UP001516023"/>
    </source>
</evidence>
<name>A0ABD3PSL7_9STRA</name>
<evidence type="ECO:0000256" key="1">
    <source>
        <dbReference type="SAM" id="MobiDB-lite"/>
    </source>
</evidence>
<gene>
    <name evidence="2" type="ORF">HJC23_003004</name>
</gene>
<reference evidence="2 3" key="1">
    <citation type="journal article" date="2020" name="G3 (Bethesda)">
        <title>Improved Reference Genome for Cyclotella cryptica CCMP332, a Model for Cell Wall Morphogenesis, Salinity Adaptation, and Lipid Production in Diatoms (Bacillariophyta).</title>
        <authorList>
            <person name="Roberts W.R."/>
            <person name="Downey K.M."/>
            <person name="Ruck E.C."/>
            <person name="Traller J.C."/>
            <person name="Alverson A.J."/>
        </authorList>
    </citation>
    <scope>NUCLEOTIDE SEQUENCE [LARGE SCALE GENOMIC DNA]</scope>
    <source>
        <strain evidence="2 3">CCMP332</strain>
    </source>
</reference>
<evidence type="ECO:0000313" key="2">
    <source>
        <dbReference type="EMBL" id="KAL3791015.1"/>
    </source>
</evidence>
<protein>
    <submittedName>
        <fullName evidence="2">Uncharacterized protein</fullName>
    </submittedName>
</protein>